<proteinExistence type="predicted"/>
<dbReference type="OrthoDB" id="3223806at2759"/>
<name>A0A0D2NIX0_HYPSF</name>
<keyword evidence="2" id="KW-1185">Reference proteome</keyword>
<protein>
    <submittedName>
        <fullName evidence="1">Uncharacterized protein</fullName>
    </submittedName>
</protein>
<evidence type="ECO:0000313" key="1">
    <source>
        <dbReference type="EMBL" id="KJA18824.1"/>
    </source>
</evidence>
<accession>A0A0D2NIX0</accession>
<gene>
    <name evidence="1" type="ORF">HYPSUDRAFT_914034</name>
</gene>
<sequence>MKRLAPNVYWASRMIGCQNSQQAKSAPSYYNPDQNGYGHDRGVLTKAPRLRTVSQPTILAGHTYACENDATHGERTLGYVQEPRNPDFRDSVRPERCKALCIGINYVGQPYELRGCINDADHVRRFLIATNPEQTYQEFLTNLRNILDPRYSQNPQLGSSHKIDINCRFRF</sequence>
<reference evidence="2" key="1">
    <citation type="submission" date="2014-04" db="EMBL/GenBank/DDBJ databases">
        <title>Evolutionary Origins and Diversification of the Mycorrhizal Mutualists.</title>
        <authorList>
            <consortium name="DOE Joint Genome Institute"/>
            <consortium name="Mycorrhizal Genomics Consortium"/>
            <person name="Kohler A."/>
            <person name="Kuo A."/>
            <person name="Nagy L.G."/>
            <person name="Floudas D."/>
            <person name="Copeland A."/>
            <person name="Barry K.W."/>
            <person name="Cichocki N."/>
            <person name="Veneault-Fourrey C."/>
            <person name="LaButti K."/>
            <person name="Lindquist E.A."/>
            <person name="Lipzen A."/>
            <person name="Lundell T."/>
            <person name="Morin E."/>
            <person name="Murat C."/>
            <person name="Riley R."/>
            <person name="Ohm R."/>
            <person name="Sun H."/>
            <person name="Tunlid A."/>
            <person name="Henrissat B."/>
            <person name="Grigoriev I.V."/>
            <person name="Hibbett D.S."/>
            <person name="Martin F."/>
        </authorList>
    </citation>
    <scope>NUCLEOTIDE SEQUENCE [LARGE SCALE GENOMIC DNA]</scope>
    <source>
        <strain evidence="2">FD-334 SS-4</strain>
    </source>
</reference>
<evidence type="ECO:0000313" key="2">
    <source>
        <dbReference type="Proteomes" id="UP000054270"/>
    </source>
</evidence>
<dbReference type="Gene3D" id="3.40.50.12660">
    <property type="match status" value="2"/>
</dbReference>
<dbReference type="Proteomes" id="UP000054270">
    <property type="component" value="Unassembled WGS sequence"/>
</dbReference>
<organism evidence="1 2">
    <name type="scientific">Hypholoma sublateritium (strain FD-334 SS-4)</name>
    <dbReference type="NCBI Taxonomy" id="945553"/>
    <lineage>
        <taxon>Eukaryota</taxon>
        <taxon>Fungi</taxon>
        <taxon>Dikarya</taxon>
        <taxon>Basidiomycota</taxon>
        <taxon>Agaricomycotina</taxon>
        <taxon>Agaricomycetes</taxon>
        <taxon>Agaricomycetidae</taxon>
        <taxon>Agaricales</taxon>
        <taxon>Agaricineae</taxon>
        <taxon>Strophariaceae</taxon>
        <taxon>Hypholoma</taxon>
    </lineage>
</organism>
<dbReference type="AlphaFoldDB" id="A0A0D2NIX0"/>
<dbReference type="EMBL" id="KN817584">
    <property type="protein sequence ID" value="KJA18824.1"/>
    <property type="molecule type" value="Genomic_DNA"/>
</dbReference>